<evidence type="ECO:0000256" key="1">
    <source>
        <dbReference type="ARBA" id="ARBA00006926"/>
    </source>
</evidence>
<dbReference type="GO" id="GO:0004601">
    <property type="term" value="F:peroxidase activity"/>
    <property type="evidence" value="ECO:0007669"/>
    <property type="project" value="UniProtKB-KW"/>
</dbReference>
<dbReference type="PRINTS" id="PR01011">
    <property type="entry name" value="GLUTPROXDASE"/>
</dbReference>
<dbReference type="GO" id="GO:0034599">
    <property type="term" value="P:cellular response to oxidative stress"/>
    <property type="evidence" value="ECO:0007669"/>
    <property type="project" value="TreeGrafter"/>
</dbReference>
<dbReference type="PROSITE" id="PS51355">
    <property type="entry name" value="GLUTATHIONE_PEROXID_3"/>
    <property type="match status" value="1"/>
</dbReference>
<evidence type="ECO:0000256" key="3">
    <source>
        <dbReference type="ARBA" id="ARBA00023002"/>
    </source>
</evidence>
<name>A0A857JHP0_9ALTE</name>
<dbReference type="CDD" id="cd00340">
    <property type="entry name" value="GSH_Peroxidase"/>
    <property type="match status" value="1"/>
</dbReference>
<dbReference type="Pfam" id="PF00255">
    <property type="entry name" value="GSHPx"/>
    <property type="match status" value="1"/>
</dbReference>
<dbReference type="InterPro" id="IPR029760">
    <property type="entry name" value="GPX_CS"/>
</dbReference>
<organism evidence="6 7">
    <name type="scientific">Paraglaciecola mesophila</name>
    <dbReference type="NCBI Taxonomy" id="197222"/>
    <lineage>
        <taxon>Bacteria</taxon>
        <taxon>Pseudomonadati</taxon>
        <taxon>Pseudomonadota</taxon>
        <taxon>Gammaproteobacteria</taxon>
        <taxon>Alteromonadales</taxon>
        <taxon>Alteromonadaceae</taxon>
        <taxon>Paraglaciecola</taxon>
    </lineage>
</organism>
<dbReference type="SUPFAM" id="SSF52833">
    <property type="entry name" value="Thioredoxin-like"/>
    <property type="match status" value="1"/>
</dbReference>
<accession>A0A857JHP0</accession>
<comment type="similarity">
    <text evidence="1 5">Belongs to the glutathione peroxidase family.</text>
</comment>
<dbReference type="EMBL" id="CP047656">
    <property type="protein sequence ID" value="QHJ10184.1"/>
    <property type="molecule type" value="Genomic_DNA"/>
</dbReference>
<dbReference type="PIRSF" id="PIRSF000303">
    <property type="entry name" value="Glutathion_perox"/>
    <property type="match status" value="1"/>
</dbReference>
<evidence type="ECO:0000256" key="4">
    <source>
        <dbReference type="PIRSR" id="PIRSR000303-1"/>
    </source>
</evidence>
<keyword evidence="3 5" id="KW-0560">Oxidoreductase</keyword>
<dbReference type="Proteomes" id="UP000464524">
    <property type="component" value="Chromosome"/>
</dbReference>
<evidence type="ECO:0000256" key="5">
    <source>
        <dbReference type="RuleBase" id="RU000499"/>
    </source>
</evidence>
<reference evidence="6 7" key="1">
    <citation type="submission" date="2019-12" db="EMBL/GenBank/DDBJ databases">
        <title>Genome sequencing and assembly of endphytes of Porphyra tenera.</title>
        <authorList>
            <person name="Park J.M."/>
            <person name="Shin R."/>
            <person name="Jo S.H."/>
        </authorList>
    </citation>
    <scope>NUCLEOTIDE SEQUENCE [LARGE SCALE GENOMIC DNA]</scope>
    <source>
        <strain evidence="6 7">GPM4</strain>
    </source>
</reference>
<protein>
    <recommendedName>
        <fullName evidence="5">Glutathione peroxidase</fullName>
    </recommendedName>
</protein>
<dbReference type="InterPro" id="IPR036249">
    <property type="entry name" value="Thioredoxin-like_sf"/>
</dbReference>
<dbReference type="PANTHER" id="PTHR11592:SF78">
    <property type="entry name" value="GLUTATHIONE PEROXIDASE"/>
    <property type="match status" value="1"/>
</dbReference>
<evidence type="ECO:0000313" key="6">
    <source>
        <dbReference type="EMBL" id="QHJ10184.1"/>
    </source>
</evidence>
<dbReference type="AlphaFoldDB" id="A0A857JHP0"/>
<evidence type="ECO:0000256" key="2">
    <source>
        <dbReference type="ARBA" id="ARBA00022559"/>
    </source>
</evidence>
<proteinExistence type="inferred from homology"/>
<keyword evidence="7" id="KW-1185">Reference proteome</keyword>
<feature type="active site" evidence="4">
    <location>
        <position position="36"/>
    </location>
</feature>
<dbReference type="FunFam" id="3.40.30.10:FF:000010">
    <property type="entry name" value="Glutathione peroxidase"/>
    <property type="match status" value="1"/>
</dbReference>
<evidence type="ECO:0000313" key="7">
    <source>
        <dbReference type="Proteomes" id="UP000464524"/>
    </source>
</evidence>
<dbReference type="OrthoDB" id="9785502at2"/>
<dbReference type="PANTHER" id="PTHR11592">
    <property type="entry name" value="GLUTATHIONE PEROXIDASE"/>
    <property type="match status" value="1"/>
</dbReference>
<dbReference type="PROSITE" id="PS00460">
    <property type="entry name" value="GLUTATHIONE_PEROXID_1"/>
    <property type="match status" value="1"/>
</dbReference>
<gene>
    <name evidence="6" type="ORF">FX988_00396</name>
</gene>
<dbReference type="RefSeq" id="WP_160178101.1">
    <property type="nucleotide sequence ID" value="NZ_CP047656.1"/>
</dbReference>
<dbReference type="Gene3D" id="3.40.30.10">
    <property type="entry name" value="Glutaredoxin"/>
    <property type="match status" value="1"/>
</dbReference>
<dbReference type="InterPro" id="IPR000889">
    <property type="entry name" value="Glutathione_peroxidase"/>
</dbReference>
<sequence>MNNIYQFAAKHSNGHALSMDIYHGRVLLIVNTASKCGFTPQYAGLQALQDTFAERDFDVLAFPCNQFGGQEPGDDSQIEDFCTKQFSITFPLFAKVEVNGINAHPLFMYLKKHAPGIFGSTRIKWNFTKFLVDSHGNVVKRYSPKTKPEQIENDIRALLNR</sequence>
<keyword evidence="2 5" id="KW-0575">Peroxidase</keyword>
<dbReference type="InterPro" id="IPR029759">
    <property type="entry name" value="GPX_AS"/>
</dbReference>
<dbReference type="PROSITE" id="PS00763">
    <property type="entry name" value="GLUTATHIONE_PEROXID_2"/>
    <property type="match status" value="1"/>
</dbReference>
<dbReference type="KEGG" id="pmes:FX988_00396"/>